<protein>
    <submittedName>
        <fullName evidence="2">Uncharacterized protein</fullName>
    </submittedName>
</protein>
<dbReference type="Proteomes" id="UP000054241">
    <property type="component" value="Unassembled WGS sequence"/>
</dbReference>
<dbReference type="EMBL" id="LMWL01000185">
    <property type="protein sequence ID" value="KUM82323.1"/>
    <property type="molecule type" value="Genomic_DNA"/>
</dbReference>
<keyword evidence="3" id="KW-1185">Reference proteome</keyword>
<keyword evidence="1" id="KW-0472">Membrane</keyword>
<keyword evidence="1" id="KW-1133">Transmembrane helix</keyword>
<dbReference type="OrthoDB" id="4286756at2"/>
<feature type="transmembrane region" description="Helical" evidence="1">
    <location>
        <begin position="103"/>
        <end position="122"/>
    </location>
</feature>
<name>A0A124H8B5_9ACTN</name>
<feature type="transmembrane region" description="Helical" evidence="1">
    <location>
        <begin position="69"/>
        <end position="91"/>
    </location>
</feature>
<keyword evidence="1" id="KW-0812">Transmembrane</keyword>
<reference evidence="2 3" key="1">
    <citation type="submission" date="2015-10" db="EMBL/GenBank/DDBJ databases">
        <title>Draft genome sequence of Streptomyces cellostaticus DSM 40189, type strain for the species Streptomyces cellostaticus.</title>
        <authorList>
            <person name="Ruckert C."/>
            <person name="Winkler A."/>
            <person name="Kalinowski J."/>
            <person name="Kampfer P."/>
            <person name="Glaeser S."/>
        </authorList>
    </citation>
    <scope>NUCLEOTIDE SEQUENCE [LARGE SCALE GENOMIC DNA]</scope>
    <source>
        <strain evidence="2 3">DSM 40189</strain>
    </source>
</reference>
<dbReference type="RefSeq" id="WP_067011149.1">
    <property type="nucleotide sequence ID" value="NZ_KQ948127.1"/>
</dbReference>
<sequence length="125" mass="13492">MTTQHIATLPGPSDTAERDPRAWVTAVITTVLVAVLGPTAFTFACLSVMATDSCGPDDCSHALTTSLTWIFGMLFYGGPVAVAALLTTWLLPWKHRWSTARRWTAVIALVPPLTILLLVFTLPTP</sequence>
<accession>A0A124H8B5</accession>
<evidence type="ECO:0000256" key="1">
    <source>
        <dbReference type="SAM" id="Phobius"/>
    </source>
</evidence>
<comment type="caution">
    <text evidence="2">The sequence shown here is derived from an EMBL/GenBank/DDBJ whole genome shotgun (WGS) entry which is preliminary data.</text>
</comment>
<evidence type="ECO:0000313" key="3">
    <source>
        <dbReference type="Proteomes" id="UP000054241"/>
    </source>
</evidence>
<feature type="transmembrane region" description="Helical" evidence="1">
    <location>
        <begin position="22"/>
        <end position="49"/>
    </location>
</feature>
<evidence type="ECO:0000313" key="2">
    <source>
        <dbReference type="EMBL" id="KUM82323.1"/>
    </source>
</evidence>
<proteinExistence type="predicted"/>
<organism evidence="2 3">
    <name type="scientific">Streptomyces cellostaticus</name>
    <dbReference type="NCBI Taxonomy" id="67285"/>
    <lineage>
        <taxon>Bacteria</taxon>
        <taxon>Bacillati</taxon>
        <taxon>Actinomycetota</taxon>
        <taxon>Actinomycetes</taxon>
        <taxon>Kitasatosporales</taxon>
        <taxon>Streptomycetaceae</taxon>
        <taxon>Streptomyces</taxon>
    </lineage>
</organism>
<dbReference type="AlphaFoldDB" id="A0A124H8B5"/>
<gene>
    <name evidence="2" type="ORF">AQI88_42360</name>
</gene>